<dbReference type="InterPro" id="IPR058627">
    <property type="entry name" value="MdtA-like_C"/>
</dbReference>
<protein>
    <submittedName>
        <fullName evidence="8">RND multidrug efflux membrane fusion protein MexE-like protein</fullName>
    </submittedName>
    <submittedName>
        <fullName evidence="7">Strongly similar to RND multidrug efflux membrane fusion protein MexE</fullName>
    </submittedName>
</protein>
<reference evidence="10" key="4">
    <citation type="submission" date="2017-10" db="EMBL/GenBank/DDBJ databases">
        <authorList>
            <person name="Frank J."/>
        </authorList>
    </citation>
    <scope>NUCLEOTIDE SEQUENCE [LARGE SCALE GENOMIC DNA]</scope>
</reference>
<dbReference type="PANTHER" id="PTHR30158:SF10">
    <property type="entry name" value="CATION EFFLUX PUMP"/>
    <property type="match status" value="1"/>
</dbReference>
<dbReference type="Proteomes" id="UP000221734">
    <property type="component" value="Chromosome Kuenenia_stuttgartiensis_MBR1"/>
</dbReference>
<evidence type="ECO:0000259" key="3">
    <source>
        <dbReference type="Pfam" id="PF25876"/>
    </source>
</evidence>
<evidence type="ECO:0000259" key="5">
    <source>
        <dbReference type="Pfam" id="PF25944"/>
    </source>
</evidence>
<dbReference type="InterPro" id="IPR006143">
    <property type="entry name" value="RND_pump_MFP"/>
</dbReference>
<dbReference type="Gene3D" id="2.40.30.170">
    <property type="match status" value="1"/>
</dbReference>
<dbReference type="RefSeq" id="WP_099324819.1">
    <property type="nucleotide sequence ID" value="NZ_CP049055.1"/>
</dbReference>
<reference evidence="7" key="1">
    <citation type="journal article" date="2006" name="Nature">
        <title>Deciphering the evolution and metabolism of an anammox bacterium from a community genome.</title>
        <authorList>
            <person name="Strous M."/>
            <person name="Pelletier E."/>
            <person name="Mangenot S."/>
            <person name="Rattei T."/>
            <person name="Lehner A."/>
            <person name="Taylor M.W."/>
            <person name="Horn M."/>
            <person name="Daims H."/>
            <person name="Bartol-Mavel D."/>
            <person name="Wincker P."/>
            <person name="Barbe V."/>
            <person name="Fonknechten N."/>
            <person name="Vallenet D."/>
            <person name="Segurens B."/>
            <person name="Schenowitz-Truong C."/>
            <person name="Medigue C."/>
            <person name="Collingro A."/>
            <person name="Snel B."/>
            <person name="Dutilh B.E."/>
            <person name="OpDenCamp H.J.M."/>
            <person name="vanDerDrift C."/>
            <person name="Cirpus I."/>
            <person name="vanDePas-Schoonen K.T."/>
            <person name="Harhangi H.R."/>
            <person name="vanNiftrik L."/>
            <person name="Schmid M."/>
            <person name="Keltjens J."/>
            <person name="vanDeVossenberg J."/>
            <person name="Kartal B."/>
            <person name="Meier H."/>
            <person name="Frishman D."/>
            <person name="Huynen M.A."/>
            <person name="Mewes H."/>
            <person name="Weissenbach J."/>
            <person name="Jetten M.S.M."/>
            <person name="Wagner M."/>
            <person name="LePaslier D."/>
        </authorList>
    </citation>
    <scope>NUCLEOTIDE SEQUENCE</scope>
</reference>
<dbReference type="Gene3D" id="2.40.50.100">
    <property type="match status" value="1"/>
</dbReference>
<dbReference type="NCBIfam" id="TIGR01730">
    <property type="entry name" value="RND_mfp"/>
    <property type="match status" value="1"/>
</dbReference>
<evidence type="ECO:0000313" key="10">
    <source>
        <dbReference type="Proteomes" id="UP000221734"/>
    </source>
</evidence>
<evidence type="ECO:0000259" key="4">
    <source>
        <dbReference type="Pfam" id="PF25917"/>
    </source>
</evidence>
<accession>Q1PZQ8</accession>
<dbReference type="GO" id="GO:0030313">
    <property type="term" value="C:cell envelope"/>
    <property type="evidence" value="ECO:0007669"/>
    <property type="project" value="UniProtKB-SubCell"/>
</dbReference>
<comment type="subcellular location">
    <subcellularLocation>
        <location evidence="1">Cell envelope</location>
    </subcellularLocation>
</comment>
<feature type="domain" description="Multidrug resistance protein MdtA-like barrel-sandwich hybrid" evidence="4">
    <location>
        <begin position="72"/>
        <end position="212"/>
    </location>
</feature>
<dbReference type="InterPro" id="IPR058626">
    <property type="entry name" value="MdtA-like_b-barrel"/>
</dbReference>
<dbReference type="KEGG" id="kst:KSMBR1_1579"/>
<dbReference type="SUPFAM" id="SSF111369">
    <property type="entry name" value="HlyD-like secretion proteins"/>
    <property type="match status" value="1"/>
</dbReference>
<dbReference type="EMBL" id="CT573072">
    <property type="protein sequence ID" value="CAJ72570.1"/>
    <property type="molecule type" value="Genomic_DNA"/>
</dbReference>
<dbReference type="GO" id="GO:0022857">
    <property type="term" value="F:transmembrane transporter activity"/>
    <property type="evidence" value="ECO:0007669"/>
    <property type="project" value="InterPro"/>
</dbReference>
<organism evidence="7">
    <name type="scientific">Kuenenia stuttgartiensis</name>
    <dbReference type="NCBI Taxonomy" id="174633"/>
    <lineage>
        <taxon>Bacteria</taxon>
        <taxon>Pseudomonadati</taxon>
        <taxon>Planctomycetota</taxon>
        <taxon>Candidatus Brocadiia</taxon>
        <taxon>Candidatus Brocadiales</taxon>
        <taxon>Candidatus Brocadiaceae</taxon>
        <taxon>Candidatus Kuenenia</taxon>
    </lineage>
</organism>
<gene>
    <name evidence="7" type="primary">MexE</name>
    <name evidence="8" type="synonym">mexE</name>
    <name evidence="8" type="ORF">KsCSTR_06720</name>
    <name evidence="9" type="ORF">KSMBR1_1579</name>
    <name evidence="7" type="ORF">kustd1825</name>
</gene>
<proteinExistence type="inferred from homology"/>
<evidence type="ECO:0000256" key="1">
    <source>
        <dbReference type="ARBA" id="ARBA00004196"/>
    </source>
</evidence>
<dbReference type="FunFam" id="2.40.420.20:FF:000001">
    <property type="entry name" value="Efflux RND transporter periplasmic adaptor subunit"/>
    <property type="match status" value="1"/>
</dbReference>
<dbReference type="PANTHER" id="PTHR30158">
    <property type="entry name" value="ACRA/E-RELATED COMPONENT OF DRUG EFFLUX TRANSPORTER"/>
    <property type="match status" value="1"/>
</dbReference>
<dbReference type="Pfam" id="PF25967">
    <property type="entry name" value="RND-MFP_C"/>
    <property type="match status" value="1"/>
</dbReference>
<dbReference type="Gene3D" id="1.10.287.470">
    <property type="entry name" value="Helix hairpin bin"/>
    <property type="match status" value="1"/>
</dbReference>
<evidence type="ECO:0000256" key="2">
    <source>
        <dbReference type="ARBA" id="ARBA00009477"/>
    </source>
</evidence>
<evidence type="ECO:0000313" key="8">
    <source>
        <dbReference type="EMBL" id="QII10051.1"/>
    </source>
</evidence>
<dbReference type="GO" id="GO:0046677">
    <property type="term" value="P:response to antibiotic"/>
    <property type="evidence" value="ECO:0007669"/>
    <property type="project" value="TreeGrafter"/>
</dbReference>
<name>Q1PZQ8_KUEST</name>
<evidence type="ECO:0000313" key="9">
    <source>
        <dbReference type="EMBL" id="SOH04078.1"/>
    </source>
</evidence>
<dbReference type="EMBL" id="LT934425">
    <property type="protein sequence ID" value="SOH04078.1"/>
    <property type="molecule type" value="Genomic_DNA"/>
</dbReference>
<dbReference type="EMBL" id="CP049055">
    <property type="protein sequence ID" value="QII10051.1"/>
    <property type="molecule type" value="Genomic_DNA"/>
</dbReference>
<dbReference type="Pfam" id="PF25944">
    <property type="entry name" value="Beta-barrel_RND"/>
    <property type="match status" value="1"/>
</dbReference>
<feature type="domain" description="Multidrug resistance protein MdtA-like alpha-helical hairpin" evidence="3">
    <location>
        <begin position="112"/>
        <end position="181"/>
    </location>
</feature>
<feature type="domain" description="Multidrug resistance protein MdtA-like beta-barrel" evidence="5">
    <location>
        <begin position="258"/>
        <end position="306"/>
    </location>
</feature>
<dbReference type="InterPro" id="IPR058625">
    <property type="entry name" value="MdtA-like_BSH"/>
</dbReference>
<dbReference type="Pfam" id="PF25917">
    <property type="entry name" value="BSH_RND"/>
    <property type="match status" value="1"/>
</dbReference>
<evidence type="ECO:0000313" key="7">
    <source>
        <dbReference type="EMBL" id="CAJ72570.1"/>
    </source>
</evidence>
<comment type="similarity">
    <text evidence="2">Belongs to the membrane fusion protein (MFP) (TC 8.A.1) family.</text>
</comment>
<reference evidence="9" key="3">
    <citation type="submission" date="2017-10" db="EMBL/GenBank/DDBJ databases">
        <authorList>
            <person name="Banno H."/>
            <person name="Chua N.-H."/>
        </authorList>
    </citation>
    <scope>NUCLEOTIDE SEQUENCE [LARGE SCALE GENOMIC DNA]</scope>
    <source>
        <strain evidence="9">Kuenenia_mbr1_ru-nijmegen</strain>
    </source>
</reference>
<dbReference type="Proteomes" id="UP000501926">
    <property type="component" value="Chromosome"/>
</dbReference>
<dbReference type="AlphaFoldDB" id="Q1PZQ8"/>
<reference evidence="8 11" key="5">
    <citation type="submission" date="2020-02" db="EMBL/GenBank/DDBJ databases">
        <title>Newly sequenced genome of strain CSTR1 showed variability in Candidatus Kuenenia stuttgartiensis genomes.</title>
        <authorList>
            <person name="Ding C."/>
            <person name="Adrian L."/>
        </authorList>
    </citation>
    <scope>NUCLEOTIDE SEQUENCE [LARGE SCALE GENOMIC DNA]</scope>
    <source>
        <strain evidence="8 11">CSTR1</strain>
    </source>
</reference>
<keyword evidence="10" id="KW-1185">Reference proteome</keyword>
<dbReference type="PROSITE" id="PS51257">
    <property type="entry name" value="PROKAR_LIPOPROTEIN"/>
    <property type="match status" value="1"/>
</dbReference>
<dbReference type="InterPro" id="IPR058624">
    <property type="entry name" value="MdtA-like_HH"/>
</dbReference>
<dbReference type="Pfam" id="PF25876">
    <property type="entry name" value="HH_MFP_RND"/>
    <property type="match status" value="1"/>
</dbReference>
<evidence type="ECO:0000313" key="11">
    <source>
        <dbReference type="Proteomes" id="UP000501926"/>
    </source>
</evidence>
<evidence type="ECO:0000259" key="6">
    <source>
        <dbReference type="Pfam" id="PF25967"/>
    </source>
</evidence>
<dbReference type="GO" id="GO:0005886">
    <property type="term" value="C:plasma membrane"/>
    <property type="evidence" value="ECO:0007669"/>
    <property type="project" value="TreeGrafter"/>
</dbReference>
<feature type="domain" description="Multidrug resistance protein MdtA-like C-terminal permuted SH3" evidence="6">
    <location>
        <begin position="314"/>
        <end position="374"/>
    </location>
</feature>
<reference evidence="7" key="2">
    <citation type="submission" date="2006-01" db="EMBL/GenBank/DDBJ databases">
        <authorList>
            <person name="Genoscope"/>
        </authorList>
    </citation>
    <scope>NUCLEOTIDE SEQUENCE</scope>
</reference>
<dbReference type="Gene3D" id="2.40.420.20">
    <property type="match status" value="1"/>
</dbReference>
<sequence length="400" mass="44615">MPKKQSPLIHPFTIGRTILLLLILAAHSFLLIGCERQQTQAPPPPIVTVSKPVVEEVVEWDEYTGRLEAVDTVDVRARVSGYLESIHFKDGQMVKNGDLLFVIDPRPYRAELDRALAQLKISKARLSLAEKDLRRAKHLLSELVISEEEADTRVSDEQVARASVEMAQADVDAARLNVEFTQVRAPIYGLISRKYVTEGNLINGGTGGTLLTTIVSTDPIYCYLEEDEQSYLRYSRLEREGIMPGSGKGENPAFMELSNETGYPHKGYIDFVDNRMDPNTGTIRGRGVFPNPDNTLTPGLFARMKIAGSEQYKAMLVPDEAVGSDQSLKFVFIVNPENTVEYRQVTLGPRMNGLRIVREGVMPEDRVIVKGLQRVQPGIKVDPVEEDIVVDEMNFLMPGS</sequence>